<sequence length="79" mass="8876">MQILHKMNEYNVFFLTADSLYSLFLIDSAQLLNALKKILYIQRKKNVPNGTISAPMILDSRILILDTNKGDSSSSSITV</sequence>
<evidence type="ECO:0000313" key="1">
    <source>
        <dbReference type="EMBL" id="KAH9512059.1"/>
    </source>
</evidence>
<accession>A0A922HZD3</accession>
<dbReference type="Proteomes" id="UP000790347">
    <property type="component" value="Unassembled WGS sequence"/>
</dbReference>
<dbReference type="EMBL" id="ASGP02000004">
    <property type="protein sequence ID" value="KAH9512059.1"/>
    <property type="molecule type" value="Genomic_DNA"/>
</dbReference>
<comment type="caution">
    <text evidence="1">The sequence shown here is derived from an EMBL/GenBank/DDBJ whole genome shotgun (WGS) entry which is preliminary data.</text>
</comment>
<gene>
    <name evidence="1" type="ORF">DERF_010468</name>
</gene>
<reference evidence="1" key="2">
    <citation type="journal article" date="2022" name="Res Sq">
        <title>Comparative Genomics Reveals Insights into the Divergent Evolution of Astigmatic Mites and Household Pest Adaptations.</title>
        <authorList>
            <person name="Xiong Q."/>
            <person name="Wan A.T.-Y."/>
            <person name="Liu X.-Y."/>
            <person name="Fung C.S.-H."/>
            <person name="Xiao X."/>
            <person name="Malainual N."/>
            <person name="Hou J."/>
            <person name="Wang L."/>
            <person name="Wang M."/>
            <person name="Yang K."/>
            <person name="Cui Y."/>
            <person name="Leung E."/>
            <person name="Nong W."/>
            <person name="Shin S.-K."/>
            <person name="Au S."/>
            <person name="Jeong K.Y."/>
            <person name="Chew F.T."/>
            <person name="Hui J."/>
            <person name="Leung T.F."/>
            <person name="Tungtrongchitr A."/>
            <person name="Zhong N."/>
            <person name="Liu Z."/>
            <person name="Tsui S."/>
        </authorList>
    </citation>
    <scope>NUCLEOTIDE SEQUENCE</scope>
    <source>
        <strain evidence="1">Derf</strain>
        <tissue evidence="1">Whole organism</tissue>
    </source>
</reference>
<name>A0A922HZD3_DERFA</name>
<keyword evidence="2" id="KW-1185">Reference proteome</keyword>
<organism evidence="1 2">
    <name type="scientific">Dermatophagoides farinae</name>
    <name type="common">American house dust mite</name>
    <dbReference type="NCBI Taxonomy" id="6954"/>
    <lineage>
        <taxon>Eukaryota</taxon>
        <taxon>Metazoa</taxon>
        <taxon>Ecdysozoa</taxon>
        <taxon>Arthropoda</taxon>
        <taxon>Chelicerata</taxon>
        <taxon>Arachnida</taxon>
        <taxon>Acari</taxon>
        <taxon>Acariformes</taxon>
        <taxon>Sarcoptiformes</taxon>
        <taxon>Astigmata</taxon>
        <taxon>Psoroptidia</taxon>
        <taxon>Analgoidea</taxon>
        <taxon>Pyroglyphidae</taxon>
        <taxon>Dermatophagoidinae</taxon>
        <taxon>Dermatophagoides</taxon>
    </lineage>
</organism>
<protein>
    <submittedName>
        <fullName evidence="1">Uncharacterized protein</fullName>
    </submittedName>
</protein>
<proteinExistence type="predicted"/>
<dbReference type="AlphaFoldDB" id="A0A922HZD3"/>
<reference evidence="1" key="1">
    <citation type="submission" date="2013-05" db="EMBL/GenBank/DDBJ databases">
        <authorList>
            <person name="Yim A.K.Y."/>
            <person name="Chan T.F."/>
            <person name="Ji K.M."/>
            <person name="Liu X.Y."/>
            <person name="Zhou J.W."/>
            <person name="Li R.Q."/>
            <person name="Yang K.Y."/>
            <person name="Li J."/>
            <person name="Li M."/>
            <person name="Law P.T.W."/>
            <person name="Wu Y.L."/>
            <person name="Cai Z.L."/>
            <person name="Qin H."/>
            <person name="Bao Y."/>
            <person name="Leung R.K.K."/>
            <person name="Ng P.K.S."/>
            <person name="Zou J."/>
            <person name="Zhong X.J."/>
            <person name="Ran P.X."/>
            <person name="Zhong N.S."/>
            <person name="Liu Z.G."/>
            <person name="Tsui S.K.W."/>
        </authorList>
    </citation>
    <scope>NUCLEOTIDE SEQUENCE</scope>
    <source>
        <strain evidence="1">Derf</strain>
        <tissue evidence="1">Whole organism</tissue>
    </source>
</reference>
<evidence type="ECO:0000313" key="2">
    <source>
        <dbReference type="Proteomes" id="UP000790347"/>
    </source>
</evidence>